<evidence type="ECO:0000313" key="1">
    <source>
        <dbReference type="EMBL" id="NEZ59639.1"/>
    </source>
</evidence>
<organism evidence="1 2">
    <name type="scientific">Adonisia turfae CCMR0081</name>
    <dbReference type="NCBI Taxonomy" id="2292702"/>
    <lineage>
        <taxon>Bacteria</taxon>
        <taxon>Bacillati</taxon>
        <taxon>Cyanobacteriota</taxon>
        <taxon>Adonisia</taxon>
        <taxon>Adonisia turfae</taxon>
    </lineage>
</organism>
<accession>A0A6M0RTZ9</accession>
<sequence length="330" mass="37655">MSQVQFISYCVNLDHQFKKYPALDNYLDDINGRLTHLDRVIAQIKSDPKVKDKNTTKILMIPEFFWRGQKGYYPIDKITLKVGNTNQTYPEYLVKMLQSSMLNNHLENWVVIFGTAVYGWKAEKNTTYVYNCSLIQEGSFDDPSKAYKSAHLVQKEFKSDIDFVEWKKNPYEHLQAMKSSSLESELNSKGYDGNSIFQLHSIPIKVGVEICLDHLAERLKKAVKNSNHGIKVQLIPSAGMTIKKNSIVVEDGGYVFNCDGLNPYIWDPGKNDKVDSGFPGFHSQLIKKVKSAYQNIIPEKTIKIDFSKGIEEKLFGGKSGQIFIYPEQSI</sequence>
<keyword evidence="2" id="KW-1185">Reference proteome</keyword>
<comment type="caution">
    <text evidence="1">The sequence shown here is derived from an EMBL/GenBank/DDBJ whole genome shotgun (WGS) entry which is preliminary data.</text>
</comment>
<proteinExistence type="predicted"/>
<dbReference type="AlphaFoldDB" id="A0A6M0RTZ9"/>
<dbReference type="RefSeq" id="WP_163661285.1">
    <property type="nucleotide sequence ID" value="NZ_QXHD01000004.1"/>
</dbReference>
<reference evidence="1 2" key="1">
    <citation type="journal article" date="2020" name="Microb. Ecol.">
        <title>Ecogenomics of the Marine Benthic Filamentous Cyanobacterium Adonisia.</title>
        <authorList>
            <person name="Walter J.M."/>
            <person name="Coutinho F.H."/>
            <person name="Leomil L."/>
            <person name="Hargreaves P.I."/>
            <person name="Campeao M.E."/>
            <person name="Vieira V.V."/>
            <person name="Silva B.S."/>
            <person name="Fistarol G.O."/>
            <person name="Salomon P.S."/>
            <person name="Sawabe T."/>
            <person name="Mino S."/>
            <person name="Hosokawa M."/>
            <person name="Miyashita H."/>
            <person name="Maruyama F."/>
            <person name="van Verk M.C."/>
            <person name="Dutilh B.E."/>
            <person name="Thompson C.C."/>
            <person name="Thompson F.L."/>
        </authorList>
    </citation>
    <scope>NUCLEOTIDE SEQUENCE [LARGE SCALE GENOMIC DNA]</scope>
    <source>
        <strain evidence="1 2">CCMR0081</strain>
    </source>
</reference>
<dbReference type="EMBL" id="QXHD01000004">
    <property type="protein sequence ID" value="NEZ59639.1"/>
    <property type="molecule type" value="Genomic_DNA"/>
</dbReference>
<protein>
    <recommendedName>
        <fullName evidence="3">CN hydrolase domain-containing protein</fullName>
    </recommendedName>
</protein>
<name>A0A6M0RTZ9_9CYAN</name>
<evidence type="ECO:0008006" key="3">
    <source>
        <dbReference type="Google" id="ProtNLM"/>
    </source>
</evidence>
<dbReference type="Proteomes" id="UP000481033">
    <property type="component" value="Unassembled WGS sequence"/>
</dbReference>
<gene>
    <name evidence="1" type="ORF">DXZ20_29155</name>
</gene>
<evidence type="ECO:0000313" key="2">
    <source>
        <dbReference type="Proteomes" id="UP000481033"/>
    </source>
</evidence>